<protein>
    <submittedName>
        <fullName evidence="2">Trehalose 2-sulfotransferase</fullName>
    </submittedName>
</protein>
<dbReference type="PIRSF" id="PIRSF021497">
    <property type="entry name" value="Sulphotransferase_Stf0"/>
    <property type="match status" value="1"/>
</dbReference>
<organism evidence="2 3">
    <name type="scientific">Methylobacterium thuringiense</name>
    <dbReference type="NCBI Taxonomy" id="1003091"/>
    <lineage>
        <taxon>Bacteria</taxon>
        <taxon>Pseudomonadati</taxon>
        <taxon>Pseudomonadota</taxon>
        <taxon>Alphaproteobacteria</taxon>
        <taxon>Hyphomicrobiales</taxon>
        <taxon>Methylobacteriaceae</taxon>
        <taxon>Methylobacterium</taxon>
    </lineage>
</organism>
<dbReference type="InterPro" id="IPR015124">
    <property type="entry name" value="Stf0"/>
</dbReference>
<dbReference type="SUPFAM" id="SSF52540">
    <property type="entry name" value="P-loop containing nucleoside triphosphate hydrolases"/>
    <property type="match status" value="1"/>
</dbReference>
<feature type="domain" description="Sulphotransferase Stf0" evidence="1">
    <location>
        <begin position="28"/>
        <end position="240"/>
    </location>
</feature>
<evidence type="ECO:0000313" key="3">
    <source>
        <dbReference type="Proteomes" id="UP001055101"/>
    </source>
</evidence>
<keyword evidence="3" id="KW-1185">Reference proteome</keyword>
<proteinExistence type="predicted"/>
<dbReference type="EMBL" id="BPRA01000001">
    <property type="protein sequence ID" value="GJE53788.1"/>
    <property type="molecule type" value="Genomic_DNA"/>
</dbReference>
<dbReference type="Pfam" id="PF09037">
    <property type="entry name" value="Sulphotransf"/>
    <property type="match status" value="1"/>
</dbReference>
<gene>
    <name evidence="2" type="primary">stf0_1</name>
    <name evidence="2" type="ORF">EKPJFOCH_0255</name>
</gene>
<dbReference type="InterPro" id="IPR027417">
    <property type="entry name" value="P-loop_NTPase"/>
</dbReference>
<reference evidence="2" key="1">
    <citation type="journal article" date="2021" name="Front. Microbiol.">
        <title>Comprehensive Comparative Genomics and Phenotyping of Methylobacterium Species.</title>
        <authorList>
            <person name="Alessa O."/>
            <person name="Ogura Y."/>
            <person name="Fujitani Y."/>
            <person name="Takami H."/>
            <person name="Hayashi T."/>
            <person name="Sahin N."/>
            <person name="Tani A."/>
        </authorList>
    </citation>
    <scope>NUCLEOTIDE SEQUENCE</scope>
    <source>
        <strain evidence="2">DSM 23674</strain>
    </source>
</reference>
<dbReference type="Gene3D" id="3.40.50.300">
    <property type="entry name" value="P-loop containing nucleotide triphosphate hydrolases"/>
    <property type="match status" value="1"/>
</dbReference>
<dbReference type="InterPro" id="IPR024628">
    <property type="entry name" value="Sulfotransferase_Stf0_dom"/>
</dbReference>
<accession>A0ABQ4TEI1</accession>
<sequence length="258" mass="29039">MALIVELLGRLRRKAARPPSDRPLPRGYAVCGAPRSGSNYFCEILSSTGRLGHPREYFNANARRAIDDPNFPDDPHLQIERILTSGATQNGIYALKLFPGLFDTVSQHLKLTQALPNLHFVRLRRRDLLGQAISWARSTQTQQFRSTQTPSGEGRYDADLTRAYLAQACQRSARWDMYFARTGIDPVEVTYEELSSDPQGAVDKVADALNVARPRVALDRVRLEVQRDELSGEWRRRFIAEHGDPSHIDPVEAMAATL</sequence>
<reference evidence="2" key="2">
    <citation type="submission" date="2021-08" db="EMBL/GenBank/DDBJ databases">
        <authorList>
            <person name="Tani A."/>
            <person name="Ola A."/>
            <person name="Ogura Y."/>
            <person name="Katsura K."/>
            <person name="Hayashi T."/>
        </authorList>
    </citation>
    <scope>NUCLEOTIDE SEQUENCE</scope>
    <source>
        <strain evidence="2">DSM 23674</strain>
    </source>
</reference>
<dbReference type="RefSeq" id="WP_187272416.1">
    <property type="nucleotide sequence ID" value="NZ_BPRA01000001.1"/>
</dbReference>
<dbReference type="Proteomes" id="UP001055101">
    <property type="component" value="Unassembled WGS sequence"/>
</dbReference>
<name>A0ABQ4TEI1_9HYPH</name>
<evidence type="ECO:0000313" key="2">
    <source>
        <dbReference type="EMBL" id="GJE53788.1"/>
    </source>
</evidence>
<evidence type="ECO:0000259" key="1">
    <source>
        <dbReference type="Pfam" id="PF09037"/>
    </source>
</evidence>
<comment type="caution">
    <text evidence="2">The sequence shown here is derived from an EMBL/GenBank/DDBJ whole genome shotgun (WGS) entry which is preliminary data.</text>
</comment>